<comment type="caution">
    <text evidence="3">The sequence shown here is derived from an EMBL/GenBank/DDBJ whole genome shotgun (WGS) entry which is preliminary data.</text>
</comment>
<organism evidence="3 4">
    <name type="scientific">Streptomyces pyxinicus</name>
    <dbReference type="NCBI Taxonomy" id="2970331"/>
    <lineage>
        <taxon>Bacteria</taxon>
        <taxon>Bacillati</taxon>
        <taxon>Actinomycetota</taxon>
        <taxon>Actinomycetes</taxon>
        <taxon>Kitasatosporales</taxon>
        <taxon>Streptomycetaceae</taxon>
        <taxon>Streptomyces</taxon>
    </lineage>
</organism>
<evidence type="ECO:0000256" key="1">
    <source>
        <dbReference type="NCBIfam" id="TIGR01796"/>
    </source>
</evidence>
<keyword evidence="2" id="KW-0057">Aromatic amino acid biosynthesis</keyword>
<evidence type="ECO:0000313" key="3">
    <source>
        <dbReference type="EMBL" id="MCS0602956.1"/>
    </source>
</evidence>
<keyword evidence="2" id="KW-0028">Amino-acid biosynthesis</keyword>
<dbReference type="PROSITE" id="PS51167">
    <property type="entry name" value="CHORISMATE_MUT_1"/>
    <property type="match status" value="1"/>
</dbReference>
<keyword evidence="4" id="KW-1185">Reference proteome</keyword>
<dbReference type="PANTHER" id="PTHR21164:SF0">
    <property type="entry name" value="CHORISMATE MUTASE AROH"/>
    <property type="match status" value="1"/>
</dbReference>
<accession>A0ABT2B3K5</accession>
<comment type="catalytic activity">
    <reaction evidence="2">
        <text>chorismate = prephenate</text>
        <dbReference type="Rhea" id="RHEA:13897"/>
        <dbReference type="ChEBI" id="CHEBI:29748"/>
        <dbReference type="ChEBI" id="CHEBI:29934"/>
        <dbReference type="EC" id="5.4.99.5"/>
    </reaction>
</comment>
<dbReference type="InterPro" id="IPR035959">
    <property type="entry name" value="RutC-like_sf"/>
</dbReference>
<dbReference type="NCBIfam" id="TIGR01796">
    <property type="entry name" value="CM_mono_aroH"/>
    <property type="match status" value="1"/>
</dbReference>
<dbReference type="Pfam" id="PF07736">
    <property type="entry name" value="CM_1"/>
    <property type="match status" value="1"/>
</dbReference>
<evidence type="ECO:0000313" key="4">
    <source>
        <dbReference type="Proteomes" id="UP001205612"/>
    </source>
</evidence>
<dbReference type="RefSeq" id="WP_258779456.1">
    <property type="nucleotide sequence ID" value="NZ_JANUGP010000011.1"/>
</dbReference>
<gene>
    <name evidence="3" type="primary">aroH</name>
    <name evidence="3" type="ORF">NX794_17310</name>
</gene>
<proteinExistence type="predicted"/>
<keyword evidence="2 3" id="KW-0413">Isomerase</keyword>
<dbReference type="SUPFAM" id="SSF55298">
    <property type="entry name" value="YjgF-like"/>
    <property type="match status" value="1"/>
</dbReference>
<dbReference type="Gene3D" id="3.30.1330.40">
    <property type="entry name" value="RutC-like"/>
    <property type="match status" value="1"/>
</dbReference>
<dbReference type="EMBL" id="JANUGP010000011">
    <property type="protein sequence ID" value="MCS0602956.1"/>
    <property type="molecule type" value="Genomic_DNA"/>
</dbReference>
<protein>
    <recommendedName>
        <fullName evidence="1 2">chorismate mutase</fullName>
        <ecNumber evidence="1 2">5.4.99.5</ecNumber>
    </recommendedName>
</protein>
<name>A0ABT2B3K5_9ACTN</name>
<dbReference type="GO" id="GO:0004106">
    <property type="term" value="F:chorismate mutase activity"/>
    <property type="evidence" value="ECO:0007669"/>
    <property type="project" value="UniProtKB-EC"/>
</dbReference>
<dbReference type="PANTHER" id="PTHR21164">
    <property type="entry name" value="CHORISMATE MUTASE"/>
    <property type="match status" value="1"/>
</dbReference>
<evidence type="ECO:0000256" key="2">
    <source>
        <dbReference type="PROSITE-ProRule" id="PRU00514"/>
    </source>
</evidence>
<reference evidence="3 4" key="1">
    <citation type="submission" date="2022-08" db="EMBL/GenBank/DDBJ databases">
        <authorList>
            <person name="Somphong A."/>
            <person name="Phongsopitanun W."/>
        </authorList>
    </citation>
    <scope>NUCLEOTIDE SEQUENCE [LARGE SCALE GENOMIC DNA]</scope>
    <source>
        <strain evidence="3 4">LP11</strain>
    </source>
</reference>
<dbReference type="InterPro" id="IPR008243">
    <property type="entry name" value="Chorismate_mutase_AroH"/>
</dbReference>
<dbReference type="EC" id="5.4.99.5" evidence="1 2"/>
<sequence length="117" mass="12562">MSGTVRAVRGATGVRADTRQDIRTATEDLVRELLGHNGLAAADVEALFFTVTPDLTADIPPLVLQERGVLNVPCLCSAEPRWDGEMPRVIRVMALVHADRDASLEPVYLSGAAATRP</sequence>
<dbReference type="Proteomes" id="UP001205612">
    <property type="component" value="Unassembled WGS sequence"/>
</dbReference>